<dbReference type="SUPFAM" id="SSF46689">
    <property type="entry name" value="Homeodomain-like"/>
    <property type="match status" value="1"/>
</dbReference>
<keyword evidence="7" id="KW-1185">Reference proteome</keyword>
<dbReference type="Pfam" id="PF00440">
    <property type="entry name" value="TetR_N"/>
    <property type="match status" value="1"/>
</dbReference>
<dbReference type="OrthoDB" id="4427109at2"/>
<dbReference type="STRING" id="2041.AERYTH_14755"/>
<gene>
    <name evidence="6" type="ORF">AERYTH_14755</name>
</gene>
<dbReference type="InterPro" id="IPR004111">
    <property type="entry name" value="Repressor_TetR_C"/>
</dbReference>
<feature type="domain" description="HTH tetR-type" evidence="5">
    <location>
        <begin position="1"/>
        <end position="58"/>
    </location>
</feature>
<dbReference type="EMBL" id="CP011502">
    <property type="protein sequence ID" value="ALX05868.1"/>
    <property type="molecule type" value="Genomic_DNA"/>
</dbReference>
<accession>A0A0U4CT89</accession>
<protein>
    <submittedName>
        <fullName evidence="6">TetR family transcriptional regulator</fullName>
    </submittedName>
</protein>
<name>A0A0U4CT89_9ACTN</name>
<sequence length="223" mass="24339">MESVLTEAVGLLDEAGEPALTFRALAARLGGGVGSIYWYVSSKDELLERAADFVLEGVLDATEGYVDGDPVDDLRRTAIALFDAVADRPWLGTYFMRNTGSQPNSLRYYERVGQHVLRLGLDPLETFNAASAVVGYVIGIAADLGQQPPEEVVDGSTTRSDYLARTVAEWRELDPDEWPFLHTIVDVFADHDDAAQFRAGLDLLLAGLSLRAGHRPPPPPRRG</sequence>
<dbReference type="GO" id="GO:0003700">
    <property type="term" value="F:DNA-binding transcription factor activity"/>
    <property type="evidence" value="ECO:0007669"/>
    <property type="project" value="TreeGrafter"/>
</dbReference>
<evidence type="ECO:0000313" key="7">
    <source>
        <dbReference type="Proteomes" id="UP000067689"/>
    </source>
</evidence>
<dbReference type="PANTHER" id="PTHR30055">
    <property type="entry name" value="HTH-TYPE TRANSCRIPTIONAL REGULATOR RUTR"/>
    <property type="match status" value="1"/>
</dbReference>
<dbReference type="Pfam" id="PF02909">
    <property type="entry name" value="TetR_C_1"/>
    <property type="match status" value="1"/>
</dbReference>
<dbReference type="PATRIC" id="fig|2041.4.peg.3083"/>
<dbReference type="InterPro" id="IPR001647">
    <property type="entry name" value="HTH_TetR"/>
</dbReference>
<evidence type="ECO:0000256" key="2">
    <source>
        <dbReference type="ARBA" id="ARBA00023125"/>
    </source>
</evidence>
<dbReference type="GO" id="GO:0045892">
    <property type="term" value="P:negative regulation of DNA-templated transcription"/>
    <property type="evidence" value="ECO:0007669"/>
    <property type="project" value="InterPro"/>
</dbReference>
<dbReference type="GO" id="GO:0000976">
    <property type="term" value="F:transcription cis-regulatory region binding"/>
    <property type="evidence" value="ECO:0007669"/>
    <property type="project" value="TreeGrafter"/>
</dbReference>
<evidence type="ECO:0000256" key="4">
    <source>
        <dbReference type="PROSITE-ProRule" id="PRU00335"/>
    </source>
</evidence>
<dbReference type="PROSITE" id="PS50977">
    <property type="entry name" value="HTH_TETR_2"/>
    <property type="match status" value="1"/>
</dbReference>
<dbReference type="Proteomes" id="UP000067689">
    <property type="component" value="Chromosome"/>
</dbReference>
<dbReference type="PANTHER" id="PTHR30055:SF151">
    <property type="entry name" value="TRANSCRIPTIONAL REGULATORY PROTEIN"/>
    <property type="match status" value="1"/>
</dbReference>
<proteinExistence type="predicted"/>
<keyword evidence="3" id="KW-0804">Transcription</keyword>
<dbReference type="Gene3D" id="1.10.357.10">
    <property type="entry name" value="Tetracycline Repressor, domain 2"/>
    <property type="match status" value="1"/>
</dbReference>
<dbReference type="Gene3D" id="1.10.10.60">
    <property type="entry name" value="Homeodomain-like"/>
    <property type="match status" value="1"/>
</dbReference>
<dbReference type="KEGG" id="aer:AERYTH_14755"/>
<evidence type="ECO:0000259" key="5">
    <source>
        <dbReference type="PROSITE" id="PS50977"/>
    </source>
</evidence>
<organism evidence="6 7">
    <name type="scientific">Aeromicrobium erythreum</name>
    <dbReference type="NCBI Taxonomy" id="2041"/>
    <lineage>
        <taxon>Bacteria</taxon>
        <taxon>Bacillati</taxon>
        <taxon>Actinomycetota</taxon>
        <taxon>Actinomycetes</taxon>
        <taxon>Propionibacteriales</taxon>
        <taxon>Nocardioidaceae</taxon>
        <taxon>Aeromicrobium</taxon>
    </lineage>
</organism>
<dbReference type="AlphaFoldDB" id="A0A0U4CT89"/>
<evidence type="ECO:0000256" key="1">
    <source>
        <dbReference type="ARBA" id="ARBA00023015"/>
    </source>
</evidence>
<dbReference type="InterPro" id="IPR009057">
    <property type="entry name" value="Homeodomain-like_sf"/>
</dbReference>
<dbReference type="InterPro" id="IPR050109">
    <property type="entry name" value="HTH-type_TetR-like_transc_reg"/>
</dbReference>
<evidence type="ECO:0000256" key="3">
    <source>
        <dbReference type="ARBA" id="ARBA00023163"/>
    </source>
</evidence>
<keyword evidence="2 4" id="KW-0238">DNA-binding</keyword>
<feature type="DNA-binding region" description="H-T-H motif" evidence="4">
    <location>
        <begin position="21"/>
        <end position="40"/>
    </location>
</feature>
<reference evidence="6 7" key="1">
    <citation type="journal article" date="1991" name="Int. J. Syst. Bacteriol.">
        <title>Description of the erythromycin-producing bacterium Arthrobacter sp. strain NRRL B-3381 as Aeromicrobium erythreum gen. nov., sp. nov.</title>
        <authorList>
            <person name="Miller E.S."/>
            <person name="Woese C.R."/>
            <person name="Brenner S."/>
        </authorList>
    </citation>
    <scope>NUCLEOTIDE SEQUENCE [LARGE SCALE GENOMIC DNA]</scope>
    <source>
        <strain evidence="6 7">AR18</strain>
    </source>
</reference>
<dbReference type="InterPro" id="IPR036271">
    <property type="entry name" value="Tet_transcr_reg_TetR-rel_C_sf"/>
</dbReference>
<dbReference type="SUPFAM" id="SSF48498">
    <property type="entry name" value="Tetracyclin repressor-like, C-terminal domain"/>
    <property type="match status" value="1"/>
</dbReference>
<evidence type="ECO:0000313" key="6">
    <source>
        <dbReference type="EMBL" id="ALX05868.1"/>
    </source>
</evidence>
<keyword evidence="1" id="KW-0805">Transcription regulation</keyword>